<evidence type="ECO:0000313" key="8">
    <source>
        <dbReference type="Proteomes" id="UP000224006"/>
    </source>
</evidence>
<dbReference type="OrthoDB" id="10009520at2759"/>
<dbReference type="Pfam" id="PF01485">
    <property type="entry name" value="IBR"/>
    <property type="match status" value="1"/>
</dbReference>
<dbReference type="Proteomes" id="UP000224006">
    <property type="component" value="Chromosome V"/>
</dbReference>
<dbReference type="PANTHER" id="PTHR11685">
    <property type="entry name" value="RBR FAMILY RING FINGER AND IBR DOMAIN-CONTAINING"/>
    <property type="match status" value="1"/>
</dbReference>
<keyword evidence="2" id="KW-0863">Zinc-finger</keyword>
<feature type="compositionally biased region" description="Basic and acidic residues" evidence="5">
    <location>
        <begin position="694"/>
        <end position="711"/>
    </location>
</feature>
<feature type="compositionally biased region" description="Low complexity" evidence="5">
    <location>
        <begin position="239"/>
        <end position="259"/>
    </location>
</feature>
<dbReference type="KEGG" id="bbes:BESB_060490"/>
<dbReference type="InterPro" id="IPR031127">
    <property type="entry name" value="E3_UB_ligase_RBR"/>
</dbReference>
<feature type="domain" description="IBR" evidence="6">
    <location>
        <begin position="357"/>
        <end position="425"/>
    </location>
</feature>
<dbReference type="CDD" id="cd22584">
    <property type="entry name" value="Rcat_RBR_unk"/>
    <property type="match status" value="1"/>
</dbReference>
<evidence type="ECO:0000256" key="2">
    <source>
        <dbReference type="ARBA" id="ARBA00022771"/>
    </source>
</evidence>
<evidence type="ECO:0000256" key="1">
    <source>
        <dbReference type="ARBA" id="ARBA00022723"/>
    </source>
</evidence>
<proteinExistence type="predicted"/>
<comment type="caution">
    <text evidence="7">The sequence shown here is derived from an EMBL/GenBank/DDBJ whole genome shotgun (WGS) entry which is preliminary data.</text>
</comment>
<feature type="compositionally biased region" description="Low complexity" evidence="5">
    <location>
        <begin position="593"/>
        <end position="608"/>
    </location>
</feature>
<dbReference type="EMBL" id="NWUJ01000005">
    <property type="protein sequence ID" value="PFH35162.1"/>
    <property type="molecule type" value="Genomic_DNA"/>
</dbReference>
<dbReference type="GO" id="GO:0004842">
    <property type="term" value="F:ubiquitin-protein transferase activity"/>
    <property type="evidence" value="ECO:0007669"/>
    <property type="project" value="InterPro"/>
</dbReference>
<dbReference type="Gene3D" id="1.20.120.1750">
    <property type="match status" value="1"/>
</dbReference>
<gene>
    <name evidence="7" type="ORF">BESB_060490</name>
</gene>
<reference evidence="7 8" key="1">
    <citation type="submission" date="2017-09" db="EMBL/GenBank/DDBJ databases">
        <title>Genome sequencing of Besnoitia besnoiti strain Bb-Ger1.</title>
        <authorList>
            <person name="Schares G."/>
            <person name="Venepally P."/>
            <person name="Lorenzi H.A."/>
        </authorList>
    </citation>
    <scope>NUCLEOTIDE SEQUENCE [LARGE SCALE GENOMIC DNA]</scope>
    <source>
        <strain evidence="7 8">Bb-Ger1</strain>
    </source>
</reference>
<feature type="compositionally biased region" description="Low complexity" evidence="5">
    <location>
        <begin position="333"/>
        <end position="343"/>
    </location>
</feature>
<dbReference type="VEuPathDB" id="ToxoDB:BESB_060490"/>
<accession>A0A2A9MIE1</accession>
<feature type="compositionally biased region" description="Basic and acidic residues" evidence="5">
    <location>
        <begin position="308"/>
        <end position="323"/>
    </location>
</feature>
<name>A0A2A9MIE1_BESBE</name>
<dbReference type="CDD" id="cd20335">
    <property type="entry name" value="BRcat_RBR"/>
    <property type="match status" value="1"/>
</dbReference>
<feature type="region of interest" description="Disordered" evidence="5">
    <location>
        <begin position="126"/>
        <end position="146"/>
    </location>
</feature>
<dbReference type="GO" id="GO:0016567">
    <property type="term" value="P:protein ubiquitination"/>
    <property type="evidence" value="ECO:0007669"/>
    <property type="project" value="InterPro"/>
</dbReference>
<feature type="compositionally biased region" description="Basic residues" evidence="5">
    <location>
        <begin position="643"/>
        <end position="653"/>
    </location>
</feature>
<dbReference type="STRING" id="94643.A0A2A9MIE1"/>
<evidence type="ECO:0000313" key="7">
    <source>
        <dbReference type="EMBL" id="PFH35162.1"/>
    </source>
</evidence>
<dbReference type="InterPro" id="IPR002867">
    <property type="entry name" value="IBR_dom"/>
</dbReference>
<keyword evidence="4" id="KW-0862">Zinc</keyword>
<organism evidence="7 8">
    <name type="scientific">Besnoitia besnoiti</name>
    <name type="common">Apicomplexan protozoan</name>
    <dbReference type="NCBI Taxonomy" id="94643"/>
    <lineage>
        <taxon>Eukaryota</taxon>
        <taxon>Sar</taxon>
        <taxon>Alveolata</taxon>
        <taxon>Apicomplexa</taxon>
        <taxon>Conoidasida</taxon>
        <taxon>Coccidia</taxon>
        <taxon>Eucoccidiorida</taxon>
        <taxon>Eimeriorina</taxon>
        <taxon>Sarcocystidae</taxon>
        <taxon>Besnoitia</taxon>
    </lineage>
</organism>
<feature type="region of interest" description="Disordered" evidence="5">
    <location>
        <begin position="239"/>
        <end position="294"/>
    </location>
</feature>
<feature type="region of interest" description="Disordered" evidence="5">
    <location>
        <begin position="52"/>
        <end position="89"/>
    </location>
</feature>
<evidence type="ECO:0000256" key="5">
    <source>
        <dbReference type="SAM" id="MobiDB-lite"/>
    </source>
</evidence>
<dbReference type="Pfam" id="PF26200">
    <property type="entry name" value="Rcat_RNF216"/>
    <property type="match status" value="1"/>
</dbReference>
<feature type="region of interest" description="Disordered" evidence="5">
    <location>
        <begin position="307"/>
        <end position="343"/>
    </location>
</feature>
<evidence type="ECO:0000256" key="3">
    <source>
        <dbReference type="ARBA" id="ARBA00022786"/>
    </source>
</evidence>
<dbReference type="GO" id="GO:0008270">
    <property type="term" value="F:zinc ion binding"/>
    <property type="evidence" value="ECO:0007669"/>
    <property type="project" value="UniProtKB-KW"/>
</dbReference>
<dbReference type="GeneID" id="40310977"/>
<keyword evidence="1" id="KW-0479">Metal-binding</keyword>
<protein>
    <recommendedName>
        <fullName evidence="6">IBR domain-containing protein</fullName>
    </recommendedName>
</protein>
<evidence type="ECO:0000256" key="4">
    <source>
        <dbReference type="ARBA" id="ARBA00022833"/>
    </source>
</evidence>
<dbReference type="AlphaFoldDB" id="A0A2A9MIE1"/>
<evidence type="ECO:0000259" key="6">
    <source>
        <dbReference type="Pfam" id="PF01485"/>
    </source>
</evidence>
<keyword evidence="8" id="KW-1185">Reference proteome</keyword>
<keyword evidence="3" id="KW-0833">Ubl conjugation pathway</keyword>
<dbReference type="RefSeq" id="XP_029219171.1">
    <property type="nucleotide sequence ID" value="XM_029364463.1"/>
</dbReference>
<sequence>MERKDLFCRSENIPLAGTQNARKAKTGARSVRGLLQVFGDAVRQVTSLRETGRHVGRVQESAHSSRDGLTLENHSQGPREAAARNHATAADAHPLPQPCSICLEPMLPTDMCISLGCSSQQARSGVSASNALPSKKKTEPQRVGAAERVPHRLHTVCFRQYVTFSLQNCQVTARPSEGGGKGSGIAILRCPIPECREDVPQSVIRRLLLPSTQDLEVCCVDEADDDFFLVRRRSSKQSDSSSVSLPLSTSTLASGASSASRRRGVTRGADDGSATASPSPSHTPSSSSPSAASGALAAAAAAAMRQVRRGEAADAEAAQKENCPEVVPPSSEPPSSAAPASCAAEGDKEGRALYGVYLERTFEAYADTAGDVVRCLAPGCGYAFWWPADAEWLEDEAERQGGETCPKCQSRCLVCGCAVHEDVGCEEAWSAQNAAAARSASVALPGGKGGKPGSSRVVARRDLSFWRELRRVDSAFEEYKKAENLRDCVQCGATVHLEAGCHRMRCRCGYKFCYVCGTPNATCTCPEVQGHGFLTLEEVRQTHAPTRRRAASNAAAGESSRRPPHVQDASPAAASAAPPAPGRVEHVSRLRTRASAASSDATSGSNAAVATRASSPRVVRGSPAQLKREDREGGGPLEVAKPHNARTRQRRARPPSAASAAGRRGGNEVTEGPRTGERRGASAGRARVQVPQRAKTETKVRKRPRPGDTTEAKAVGRRRRS</sequence>
<feature type="region of interest" description="Disordered" evidence="5">
    <location>
        <begin position="543"/>
        <end position="721"/>
    </location>
</feature>
<dbReference type="SUPFAM" id="SSF57850">
    <property type="entry name" value="RING/U-box"/>
    <property type="match status" value="1"/>
</dbReference>
<feature type="compositionally biased region" description="Low complexity" evidence="5">
    <location>
        <begin position="273"/>
        <end position="294"/>
    </location>
</feature>